<dbReference type="EMBL" id="AUZY01012010">
    <property type="protein sequence ID" value="EQD31837.1"/>
    <property type="molecule type" value="Genomic_DNA"/>
</dbReference>
<feature type="non-terminal residue" evidence="2">
    <location>
        <position position="258"/>
    </location>
</feature>
<evidence type="ECO:0000313" key="2">
    <source>
        <dbReference type="EMBL" id="EQD31837.1"/>
    </source>
</evidence>
<dbReference type="GO" id="GO:0006203">
    <property type="term" value="P:dGTP catabolic process"/>
    <property type="evidence" value="ECO:0007669"/>
    <property type="project" value="TreeGrafter"/>
</dbReference>
<dbReference type="PANTHER" id="PTHR11373:SF4">
    <property type="entry name" value="DEOXYNUCLEOSIDE TRIPHOSPHATE TRIPHOSPHOHYDROLASE SAMHD1"/>
    <property type="match status" value="1"/>
</dbReference>
<accession>T0YIP9</accession>
<dbReference type="SUPFAM" id="SSF109604">
    <property type="entry name" value="HD-domain/PDEase-like"/>
    <property type="match status" value="1"/>
</dbReference>
<dbReference type="InterPro" id="IPR050135">
    <property type="entry name" value="dGTPase-like"/>
</dbReference>
<comment type="caution">
    <text evidence="2">The sequence shown here is derived from an EMBL/GenBank/DDBJ whole genome shotgun (WGS) entry which is preliminary data.</text>
</comment>
<feature type="non-terminal residue" evidence="2">
    <location>
        <position position="1"/>
    </location>
</feature>
<protein>
    <submittedName>
        <fullName evidence="2">Metal-dependent phosphohydrolase, HD</fullName>
    </submittedName>
</protein>
<sequence>AGTAPHVAGASRAGSRAIARLLSPRGLPGRPYVSEMLHGAIDADRLDYLKRDAHYTGVAHGVIDHHRLLETVDRERGHLVFAEKGLPAVEGFLLARSLMYSSVYYNKTVRIAELMLQGAVERWSGPQREGWWQLTDGELLARLQGAPDPSGELARRLVVRQLYKRAAVLGAEVSPAVRARLRDLASHPQLRRAWEDDLSRRFGGRPGEVLVDLAEGLPLRSRGTATAPPDPVWVRLAGRVRNLYDEDPVWAAWARRSP</sequence>
<name>T0YIP9_9ZZZZ</name>
<feature type="domain" description="HD-associated" evidence="1">
    <location>
        <begin position="63"/>
        <end position="215"/>
    </location>
</feature>
<keyword evidence="2" id="KW-0378">Hydrolase</keyword>
<dbReference type="AlphaFoldDB" id="T0YIP9"/>
<evidence type="ECO:0000259" key="1">
    <source>
        <dbReference type="Pfam" id="PF19276"/>
    </source>
</evidence>
<dbReference type="Gene3D" id="1.10.3210.10">
    <property type="entry name" value="Hypothetical protein af1432"/>
    <property type="match status" value="1"/>
</dbReference>
<dbReference type="PANTHER" id="PTHR11373">
    <property type="entry name" value="DEOXYNUCLEOSIDE TRIPHOSPHATE TRIPHOSPHOHYDROLASE"/>
    <property type="match status" value="1"/>
</dbReference>
<organism evidence="2">
    <name type="scientific">mine drainage metagenome</name>
    <dbReference type="NCBI Taxonomy" id="410659"/>
    <lineage>
        <taxon>unclassified sequences</taxon>
        <taxon>metagenomes</taxon>
        <taxon>ecological metagenomes</taxon>
    </lineage>
</organism>
<proteinExistence type="predicted"/>
<reference evidence="2" key="2">
    <citation type="journal article" date="2014" name="ISME J.">
        <title>Microbial stratification in low pH oxic and suboxic macroscopic growths along an acid mine drainage.</title>
        <authorList>
            <person name="Mendez-Garcia C."/>
            <person name="Mesa V."/>
            <person name="Sprenger R.R."/>
            <person name="Richter M."/>
            <person name="Diez M.S."/>
            <person name="Solano J."/>
            <person name="Bargiela R."/>
            <person name="Golyshina O.V."/>
            <person name="Manteca A."/>
            <person name="Ramos J.L."/>
            <person name="Gallego J.R."/>
            <person name="Llorente I."/>
            <person name="Martins Dos Santos V.A."/>
            <person name="Jensen O.N."/>
            <person name="Pelaez A.I."/>
            <person name="Sanchez J."/>
            <person name="Ferrer M."/>
        </authorList>
    </citation>
    <scope>NUCLEOTIDE SEQUENCE</scope>
</reference>
<reference evidence="2" key="1">
    <citation type="submission" date="2013-08" db="EMBL/GenBank/DDBJ databases">
        <authorList>
            <person name="Mendez C."/>
            <person name="Richter M."/>
            <person name="Ferrer M."/>
            <person name="Sanchez J."/>
        </authorList>
    </citation>
    <scope>NUCLEOTIDE SEQUENCE</scope>
</reference>
<gene>
    <name evidence="2" type="ORF">B1B_17961</name>
</gene>
<dbReference type="Pfam" id="PF19276">
    <property type="entry name" value="HD_assoc_2"/>
    <property type="match status" value="1"/>
</dbReference>
<dbReference type="GO" id="GO:0008832">
    <property type="term" value="F:dGTPase activity"/>
    <property type="evidence" value="ECO:0007669"/>
    <property type="project" value="TreeGrafter"/>
</dbReference>
<dbReference type="InterPro" id="IPR045509">
    <property type="entry name" value="HD_assoc_2"/>
</dbReference>